<reference evidence="1" key="1">
    <citation type="submission" date="2020-03" db="EMBL/GenBank/DDBJ databases">
        <authorList>
            <person name="Weist P."/>
        </authorList>
    </citation>
    <scope>NUCLEOTIDE SEQUENCE</scope>
</reference>
<accession>A0A9N7UG16</accession>
<name>A0A9N7UG16_PLEPL</name>
<sequence length="109" mass="11916">MCDGSSLQGRVVDNLYCDASWRSAAAFDQGRRALPVPSPASVLGFKEDRQVKNHILNSFSYEEVVHPSPAPAACFQPQGSHYNRGLSRESLMKRSARQLHTGANVAAML</sequence>
<dbReference type="Proteomes" id="UP001153269">
    <property type="component" value="Unassembled WGS sequence"/>
</dbReference>
<dbReference type="AlphaFoldDB" id="A0A9N7UG16"/>
<proteinExistence type="predicted"/>
<organism evidence="1 2">
    <name type="scientific">Pleuronectes platessa</name>
    <name type="common">European plaice</name>
    <dbReference type="NCBI Taxonomy" id="8262"/>
    <lineage>
        <taxon>Eukaryota</taxon>
        <taxon>Metazoa</taxon>
        <taxon>Chordata</taxon>
        <taxon>Craniata</taxon>
        <taxon>Vertebrata</taxon>
        <taxon>Euteleostomi</taxon>
        <taxon>Actinopterygii</taxon>
        <taxon>Neopterygii</taxon>
        <taxon>Teleostei</taxon>
        <taxon>Neoteleostei</taxon>
        <taxon>Acanthomorphata</taxon>
        <taxon>Carangaria</taxon>
        <taxon>Pleuronectiformes</taxon>
        <taxon>Pleuronectoidei</taxon>
        <taxon>Pleuronectidae</taxon>
        <taxon>Pleuronectes</taxon>
    </lineage>
</organism>
<keyword evidence="2" id="KW-1185">Reference proteome</keyword>
<comment type="caution">
    <text evidence="1">The sequence shown here is derived from an EMBL/GenBank/DDBJ whole genome shotgun (WGS) entry which is preliminary data.</text>
</comment>
<protein>
    <submittedName>
        <fullName evidence="1">Uncharacterized protein</fullName>
    </submittedName>
</protein>
<dbReference type="EMBL" id="CADEAL010001335">
    <property type="protein sequence ID" value="CAB1431364.1"/>
    <property type="molecule type" value="Genomic_DNA"/>
</dbReference>
<evidence type="ECO:0000313" key="1">
    <source>
        <dbReference type="EMBL" id="CAB1431364.1"/>
    </source>
</evidence>
<gene>
    <name evidence="1" type="ORF">PLEPLA_LOCUS19420</name>
</gene>
<evidence type="ECO:0000313" key="2">
    <source>
        <dbReference type="Proteomes" id="UP001153269"/>
    </source>
</evidence>